<gene>
    <name evidence="2" type="ORF">GCM10023215_07010</name>
</gene>
<evidence type="ECO:0000313" key="3">
    <source>
        <dbReference type="Proteomes" id="UP001500325"/>
    </source>
</evidence>
<proteinExistence type="predicted"/>
<comment type="caution">
    <text evidence="2">The sequence shown here is derived from an EMBL/GenBank/DDBJ whole genome shotgun (WGS) entry which is preliminary data.</text>
</comment>
<dbReference type="EMBL" id="BAABIC010000002">
    <property type="protein sequence ID" value="GAA4677091.1"/>
    <property type="molecule type" value="Genomic_DNA"/>
</dbReference>
<dbReference type="SUPFAM" id="SSF53597">
    <property type="entry name" value="Dihydrofolate reductase-like"/>
    <property type="match status" value="1"/>
</dbReference>
<evidence type="ECO:0000313" key="2">
    <source>
        <dbReference type="EMBL" id="GAA4677091.1"/>
    </source>
</evidence>
<dbReference type="InterPro" id="IPR024072">
    <property type="entry name" value="DHFR-like_dom_sf"/>
</dbReference>
<protein>
    <submittedName>
        <fullName evidence="2">Dihydrofolate reductase family protein</fullName>
    </submittedName>
</protein>
<dbReference type="InterPro" id="IPR002734">
    <property type="entry name" value="RibDG_C"/>
</dbReference>
<dbReference type="Gene3D" id="3.40.430.10">
    <property type="entry name" value="Dihydrofolate Reductase, subunit A"/>
    <property type="match status" value="1"/>
</dbReference>
<dbReference type="PANTHER" id="PTHR38011">
    <property type="entry name" value="DIHYDROFOLATE REDUCTASE FAMILY PROTEIN (AFU_ORTHOLOGUE AFUA_8G06820)"/>
    <property type="match status" value="1"/>
</dbReference>
<dbReference type="InterPro" id="IPR050765">
    <property type="entry name" value="Riboflavin_Biosynth_HTPR"/>
</dbReference>
<accession>A0ABP8W033</accession>
<dbReference type="Proteomes" id="UP001500325">
    <property type="component" value="Unassembled WGS sequence"/>
</dbReference>
<feature type="domain" description="Bacterial bifunctional deaminase-reductase C-terminal" evidence="1">
    <location>
        <begin position="6"/>
        <end position="174"/>
    </location>
</feature>
<keyword evidence="3" id="KW-1185">Reference proteome</keyword>
<dbReference type="PANTHER" id="PTHR38011:SF2">
    <property type="entry name" value="BIFUNCTIONAL DEAMINASE-REDUCTASE DOMAIN PROTEIN"/>
    <property type="match status" value="1"/>
</dbReference>
<evidence type="ECO:0000259" key="1">
    <source>
        <dbReference type="Pfam" id="PF01872"/>
    </source>
</evidence>
<name>A0ABP8W033_9PSEU</name>
<dbReference type="Pfam" id="PF01872">
    <property type="entry name" value="RibD_C"/>
    <property type="match status" value="1"/>
</dbReference>
<sequence>MGRIKVHEFTTLDGVIGAPMWTLDYEFSDELGAEIGGFMSSCTGILLGRNTFVEFAPAWSGRTAEDDPGAPFFNESPKYVVSGTLETADWNNSTIIGKYDPDTIRDLKARVDGDLYVSGSGTLVRALLADGLLDELHLFVYPVAVGEGPRLFPEGGPRRAMTLAGSRGLANGVVHLTYTPAG</sequence>
<organism evidence="2 3">
    <name type="scientific">Pseudonocardia yuanmonensis</name>
    <dbReference type="NCBI Taxonomy" id="1095914"/>
    <lineage>
        <taxon>Bacteria</taxon>
        <taxon>Bacillati</taxon>
        <taxon>Actinomycetota</taxon>
        <taxon>Actinomycetes</taxon>
        <taxon>Pseudonocardiales</taxon>
        <taxon>Pseudonocardiaceae</taxon>
        <taxon>Pseudonocardia</taxon>
    </lineage>
</organism>
<dbReference type="RefSeq" id="WP_345378275.1">
    <property type="nucleotide sequence ID" value="NZ_BAABIC010000002.1"/>
</dbReference>
<reference evidence="3" key="1">
    <citation type="journal article" date="2019" name="Int. J. Syst. Evol. Microbiol.">
        <title>The Global Catalogue of Microorganisms (GCM) 10K type strain sequencing project: providing services to taxonomists for standard genome sequencing and annotation.</title>
        <authorList>
            <consortium name="The Broad Institute Genomics Platform"/>
            <consortium name="The Broad Institute Genome Sequencing Center for Infectious Disease"/>
            <person name="Wu L."/>
            <person name="Ma J."/>
        </authorList>
    </citation>
    <scope>NUCLEOTIDE SEQUENCE [LARGE SCALE GENOMIC DNA]</scope>
    <source>
        <strain evidence="3">JCM 18055</strain>
    </source>
</reference>